<gene>
    <name evidence="8" type="ORF">RRG08_024956</name>
</gene>
<dbReference type="InterPro" id="IPR036036">
    <property type="entry name" value="SOCS_box-like_dom_sf"/>
</dbReference>
<dbReference type="Proteomes" id="UP001283361">
    <property type="component" value="Unassembled WGS sequence"/>
</dbReference>
<keyword evidence="3" id="KW-0833">Ubl conjugation pathway</keyword>
<name>A0AAE0Z5A8_9GAST</name>
<dbReference type="PANTHER" id="PTHR10155:SF16">
    <property type="entry name" value="SUPPRESSOR OF CYTOKINE SIGNALING 2"/>
    <property type="match status" value="1"/>
</dbReference>
<feature type="domain" description="SOCS box" evidence="7">
    <location>
        <begin position="265"/>
        <end position="322"/>
    </location>
</feature>
<dbReference type="GO" id="GO:0046854">
    <property type="term" value="P:phosphatidylinositol phosphate biosynthetic process"/>
    <property type="evidence" value="ECO:0007669"/>
    <property type="project" value="TreeGrafter"/>
</dbReference>
<proteinExistence type="predicted"/>
<feature type="domain" description="SH2" evidence="6">
    <location>
        <begin position="162"/>
        <end position="243"/>
    </location>
</feature>
<keyword evidence="2" id="KW-0734">Signal transduction inhibitor</keyword>
<accession>A0AAE0Z5A8</accession>
<dbReference type="GO" id="GO:0035556">
    <property type="term" value="P:intracellular signal transduction"/>
    <property type="evidence" value="ECO:0007669"/>
    <property type="project" value="InterPro"/>
</dbReference>
<evidence type="ECO:0000256" key="1">
    <source>
        <dbReference type="ARBA" id="ARBA00022604"/>
    </source>
</evidence>
<evidence type="ECO:0000256" key="2">
    <source>
        <dbReference type="ARBA" id="ARBA00022700"/>
    </source>
</evidence>
<dbReference type="InterPro" id="IPR036860">
    <property type="entry name" value="SH2_dom_sf"/>
</dbReference>
<comment type="caution">
    <text evidence="8">The sequence shown here is derived from an EMBL/GenBank/DDBJ whole genome shotgun (WGS) entry which is preliminary data.</text>
</comment>
<dbReference type="Pfam" id="PF07525">
    <property type="entry name" value="SOCS_box"/>
    <property type="match status" value="1"/>
</dbReference>
<evidence type="ECO:0000256" key="4">
    <source>
        <dbReference type="ARBA" id="ARBA00022999"/>
    </source>
</evidence>
<dbReference type="GO" id="GO:0005942">
    <property type="term" value="C:phosphatidylinositol 3-kinase complex"/>
    <property type="evidence" value="ECO:0007669"/>
    <property type="project" value="TreeGrafter"/>
</dbReference>
<evidence type="ECO:0000313" key="9">
    <source>
        <dbReference type="Proteomes" id="UP001283361"/>
    </source>
</evidence>
<evidence type="ECO:0000259" key="7">
    <source>
        <dbReference type="PROSITE" id="PS50225"/>
    </source>
</evidence>
<evidence type="ECO:0000259" key="6">
    <source>
        <dbReference type="PROSITE" id="PS50001"/>
    </source>
</evidence>
<dbReference type="AlphaFoldDB" id="A0AAE0Z5A8"/>
<evidence type="ECO:0000256" key="3">
    <source>
        <dbReference type="ARBA" id="ARBA00022786"/>
    </source>
</evidence>
<dbReference type="PANTHER" id="PTHR10155">
    <property type="entry name" value="PHOSPHATIDYLINOSITOL 3-KINASE REGULATORY SUBUNIT"/>
    <property type="match status" value="1"/>
</dbReference>
<dbReference type="Pfam" id="PF00017">
    <property type="entry name" value="SH2"/>
    <property type="match status" value="1"/>
</dbReference>
<dbReference type="Gene3D" id="3.30.505.10">
    <property type="entry name" value="SH2 domain"/>
    <property type="match status" value="1"/>
</dbReference>
<protein>
    <recommendedName>
        <fullName evidence="10">Suppressor of cytokine signaling 2</fullName>
    </recommendedName>
</protein>
<dbReference type="PROSITE" id="PS50225">
    <property type="entry name" value="SOCS"/>
    <property type="match status" value="1"/>
</dbReference>
<dbReference type="CDD" id="cd09923">
    <property type="entry name" value="SH2_SOCS_family"/>
    <property type="match status" value="1"/>
</dbReference>
<keyword evidence="9" id="KW-1185">Reference proteome</keyword>
<keyword evidence="4 5" id="KW-0727">SH2 domain</keyword>
<dbReference type="GO" id="GO:0009968">
    <property type="term" value="P:negative regulation of signal transduction"/>
    <property type="evidence" value="ECO:0007669"/>
    <property type="project" value="UniProtKB-KW"/>
</dbReference>
<dbReference type="InterPro" id="IPR000980">
    <property type="entry name" value="SH2"/>
</dbReference>
<dbReference type="InterPro" id="IPR001496">
    <property type="entry name" value="SOCS_box"/>
</dbReference>
<dbReference type="EMBL" id="JAWDGP010004758">
    <property type="protein sequence ID" value="KAK3762147.1"/>
    <property type="molecule type" value="Genomic_DNA"/>
</dbReference>
<dbReference type="SUPFAM" id="SSF55550">
    <property type="entry name" value="SH2 domain"/>
    <property type="match status" value="1"/>
</dbReference>
<evidence type="ECO:0000313" key="8">
    <source>
        <dbReference type="EMBL" id="KAK3762147.1"/>
    </source>
</evidence>
<keyword evidence="1" id="KW-0341">Growth regulation</keyword>
<sequence length="323" mass="36963">MTLQNRAAVKQRKPTNPTDSQSYYLQLFISLTIVRNHPLRITSQFNLFPVQDRASDLAILLSSQLLRKLSLVNERNNSIMCHNSKQTSLIGGEHGVPPQPERNFLAVAAPPTDDDEEEPQQDSGFSSGGLSLTLGYYKPLQRCRDDFEKLNVVMEELDQSNFYWGNMDSDTARRLLRRTSVGTFLVRASSDSRFLYSLSVKTERGATSVRILYDSGLFQFDCDLSIRDQLPRFESVLALVDFYVLLSQEGGNRMWRWEEVSGDKHMKMTLLQPMRSAVPSLAHQARVKVNQCLENVFFPHLSVDKLNIPNKTKEFLRAYPYRS</sequence>
<dbReference type="SMART" id="SM00969">
    <property type="entry name" value="SOCS_box"/>
    <property type="match status" value="1"/>
</dbReference>
<dbReference type="GO" id="GO:0046935">
    <property type="term" value="F:1-phosphatidylinositol-3-kinase regulator activity"/>
    <property type="evidence" value="ECO:0007669"/>
    <property type="project" value="TreeGrafter"/>
</dbReference>
<evidence type="ECO:0000256" key="5">
    <source>
        <dbReference type="PROSITE-ProRule" id="PRU00191"/>
    </source>
</evidence>
<dbReference type="SUPFAM" id="SSF158235">
    <property type="entry name" value="SOCS box-like"/>
    <property type="match status" value="1"/>
</dbReference>
<dbReference type="PROSITE" id="PS50001">
    <property type="entry name" value="SH2"/>
    <property type="match status" value="1"/>
</dbReference>
<organism evidence="8 9">
    <name type="scientific">Elysia crispata</name>
    <name type="common">lettuce slug</name>
    <dbReference type="NCBI Taxonomy" id="231223"/>
    <lineage>
        <taxon>Eukaryota</taxon>
        <taxon>Metazoa</taxon>
        <taxon>Spiralia</taxon>
        <taxon>Lophotrochozoa</taxon>
        <taxon>Mollusca</taxon>
        <taxon>Gastropoda</taxon>
        <taxon>Heterobranchia</taxon>
        <taxon>Euthyneura</taxon>
        <taxon>Panpulmonata</taxon>
        <taxon>Sacoglossa</taxon>
        <taxon>Placobranchoidea</taxon>
        <taxon>Plakobranchidae</taxon>
        <taxon>Elysia</taxon>
    </lineage>
</organism>
<reference evidence="8" key="1">
    <citation type="journal article" date="2023" name="G3 (Bethesda)">
        <title>A reference genome for the long-term kleptoplast-retaining sea slug Elysia crispata morphotype clarki.</title>
        <authorList>
            <person name="Eastman K.E."/>
            <person name="Pendleton A.L."/>
            <person name="Shaikh M.A."/>
            <person name="Suttiyut T."/>
            <person name="Ogas R."/>
            <person name="Tomko P."/>
            <person name="Gavelis G."/>
            <person name="Widhalm J.R."/>
            <person name="Wisecaver J.H."/>
        </authorList>
    </citation>
    <scope>NUCLEOTIDE SEQUENCE</scope>
    <source>
        <strain evidence="8">ECLA1</strain>
    </source>
</reference>
<dbReference type="SMART" id="SM00252">
    <property type="entry name" value="SH2"/>
    <property type="match status" value="1"/>
</dbReference>
<evidence type="ECO:0008006" key="10">
    <source>
        <dbReference type="Google" id="ProtNLM"/>
    </source>
</evidence>